<evidence type="ECO:0000313" key="1">
    <source>
        <dbReference type="EMBL" id="KAK2023011.1"/>
    </source>
</evidence>
<reference evidence="1" key="1">
    <citation type="submission" date="2021-06" db="EMBL/GenBank/DDBJ databases">
        <title>Comparative genomics, transcriptomics and evolutionary studies reveal genomic signatures of adaptation to plant cell wall in hemibiotrophic fungi.</title>
        <authorList>
            <consortium name="DOE Joint Genome Institute"/>
            <person name="Baroncelli R."/>
            <person name="Diaz J.F."/>
            <person name="Benocci T."/>
            <person name="Peng M."/>
            <person name="Battaglia E."/>
            <person name="Haridas S."/>
            <person name="Andreopoulos W."/>
            <person name="Labutti K."/>
            <person name="Pangilinan J."/>
            <person name="Floch G.L."/>
            <person name="Makela M.R."/>
            <person name="Henrissat B."/>
            <person name="Grigoriev I.V."/>
            <person name="Crouch J.A."/>
            <person name="De Vries R.P."/>
            <person name="Sukno S.A."/>
            <person name="Thon M.R."/>
        </authorList>
    </citation>
    <scope>NUCLEOTIDE SEQUENCE</scope>
    <source>
        <strain evidence="1">MAFF235873</strain>
    </source>
</reference>
<comment type="caution">
    <text evidence="1">The sequence shown here is derived from an EMBL/GenBank/DDBJ whole genome shotgun (WGS) entry which is preliminary data.</text>
</comment>
<dbReference type="EMBL" id="MU843016">
    <property type="protein sequence ID" value="KAK2023011.1"/>
    <property type="molecule type" value="Genomic_DNA"/>
</dbReference>
<keyword evidence="2" id="KW-1185">Reference proteome</keyword>
<name>A0AAD9H5T5_9PEZI</name>
<evidence type="ECO:0000313" key="2">
    <source>
        <dbReference type="Proteomes" id="UP001232148"/>
    </source>
</evidence>
<proteinExistence type="predicted"/>
<sequence>MAPSDLLGNLRNRRLFLPAVEPLCRATTGPSRSFPPEHIAMWAGVCPLCKSVVGDTKITLQTIVISRAACRPIQNRKKENEKHTTPGIRWSSPTQLLIRPSLAYLWESGRDPEFSNGYGRMWQFISVEQTILQQTRCFT</sequence>
<protein>
    <submittedName>
        <fullName evidence="1">Uncharacterized protein</fullName>
    </submittedName>
</protein>
<accession>A0AAD9H5T5</accession>
<dbReference type="AlphaFoldDB" id="A0AAD9H5T5"/>
<organism evidence="1 2">
    <name type="scientific">Colletotrichum zoysiae</name>
    <dbReference type="NCBI Taxonomy" id="1216348"/>
    <lineage>
        <taxon>Eukaryota</taxon>
        <taxon>Fungi</taxon>
        <taxon>Dikarya</taxon>
        <taxon>Ascomycota</taxon>
        <taxon>Pezizomycotina</taxon>
        <taxon>Sordariomycetes</taxon>
        <taxon>Hypocreomycetidae</taxon>
        <taxon>Glomerellales</taxon>
        <taxon>Glomerellaceae</taxon>
        <taxon>Colletotrichum</taxon>
        <taxon>Colletotrichum graminicola species complex</taxon>
    </lineage>
</organism>
<gene>
    <name evidence="1" type="ORF">LX32DRAFT_628846</name>
</gene>
<dbReference type="Proteomes" id="UP001232148">
    <property type="component" value="Unassembled WGS sequence"/>
</dbReference>